<comment type="caution">
    <text evidence="5">The sequence shown here is derived from an EMBL/GenBank/DDBJ whole genome shotgun (WGS) entry which is preliminary data.</text>
</comment>
<name>A0A9D1LG38_9BURK</name>
<dbReference type="CDD" id="cd07989">
    <property type="entry name" value="LPLAT_AGPAT-like"/>
    <property type="match status" value="1"/>
</dbReference>
<reference evidence="5" key="1">
    <citation type="submission" date="2020-10" db="EMBL/GenBank/DDBJ databases">
        <authorList>
            <person name="Gilroy R."/>
        </authorList>
    </citation>
    <scope>NUCLEOTIDE SEQUENCE</scope>
    <source>
        <strain evidence="5">7463</strain>
    </source>
</reference>
<dbReference type="PANTHER" id="PTHR10434">
    <property type="entry name" value="1-ACYL-SN-GLYCEROL-3-PHOSPHATE ACYLTRANSFERASE"/>
    <property type="match status" value="1"/>
</dbReference>
<evidence type="ECO:0000259" key="4">
    <source>
        <dbReference type="SMART" id="SM00563"/>
    </source>
</evidence>
<dbReference type="InterPro" id="IPR002123">
    <property type="entry name" value="Plipid/glycerol_acylTrfase"/>
</dbReference>
<proteinExistence type="predicted"/>
<reference evidence="5" key="2">
    <citation type="journal article" date="2021" name="PeerJ">
        <title>Extensive microbial diversity within the chicken gut microbiome revealed by metagenomics and culture.</title>
        <authorList>
            <person name="Gilroy R."/>
            <person name="Ravi A."/>
            <person name="Getino M."/>
            <person name="Pursley I."/>
            <person name="Horton D.L."/>
            <person name="Alikhan N.F."/>
            <person name="Baker D."/>
            <person name="Gharbi K."/>
            <person name="Hall N."/>
            <person name="Watson M."/>
            <person name="Adriaenssens E.M."/>
            <person name="Foster-Nyarko E."/>
            <person name="Jarju S."/>
            <person name="Secka A."/>
            <person name="Antonio M."/>
            <person name="Oren A."/>
            <person name="Chaudhuri R.R."/>
            <person name="La Ragione R."/>
            <person name="Hildebrand F."/>
            <person name="Pallen M.J."/>
        </authorList>
    </citation>
    <scope>NUCLEOTIDE SEQUENCE</scope>
    <source>
        <strain evidence="5">7463</strain>
    </source>
</reference>
<evidence type="ECO:0000313" key="6">
    <source>
        <dbReference type="Proteomes" id="UP000824083"/>
    </source>
</evidence>
<dbReference type="SMART" id="SM00563">
    <property type="entry name" value="PlsC"/>
    <property type="match status" value="1"/>
</dbReference>
<sequence>MTPIVLLTRLLVGAYPQWIGSTPSDKQRIYFANHTSHLDTIVLWSSLPKEMRSHTRPVAAKDYWIKGAIRRRIAIQELNVVLVDRRRTEHSDPLEPLRQCLREGSSMIIFPEGTRRPQAIPSEFKSGIWRLAREFPNVELIPVYIENLYRAMPKGALIPVPTVCSVRFGAPLPFTADDPKEEFLTRAREAVIKLSEA</sequence>
<organism evidence="5 6">
    <name type="scientific">Candidatus Aphodousia faecigallinarum</name>
    <dbReference type="NCBI Taxonomy" id="2840677"/>
    <lineage>
        <taxon>Bacteria</taxon>
        <taxon>Pseudomonadati</taxon>
        <taxon>Pseudomonadota</taxon>
        <taxon>Betaproteobacteria</taxon>
        <taxon>Burkholderiales</taxon>
        <taxon>Sutterellaceae</taxon>
        <taxon>Sutterellaceae incertae sedis</taxon>
        <taxon>Candidatus Aphodousia</taxon>
    </lineage>
</organism>
<dbReference type="Proteomes" id="UP000824083">
    <property type="component" value="Unassembled WGS sequence"/>
</dbReference>
<dbReference type="AlphaFoldDB" id="A0A9D1LG38"/>
<dbReference type="PANTHER" id="PTHR10434:SF11">
    <property type="entry name" value="1-ACYL-SN-GLYCEROL-3-PHOSPHATE ACYLTRANSFERASE"/>
    <property type="match status" value="1"/>
</dbReference>
<dbReference type="EMBL" id="DVMY01000064">
    <property type="protein sequence ID" value="HIU37392.1"/>
    <property type="molecule type" value="Genomic_DNA"/>
</dbReference>
<keyword evidence="3 5" id="KW-0012">Acyltransferase</keyword>
<dbReference type="SUPFAM" id="SSF69593">
    <property type="entry name" value="Glycerol-3-phosphate (1)-acyltransferase"/>
    <property type="match status" value="1"/>
</dbReference>
<dbReference type="Pfam" id="PF01553">
    <property type="entry name" value="Acyltransferase"/>
    <property type="match status" value="1"/>
</dbReference>
<evidence type="ECO:0000256" key="3">
    <source>
        <dbReference type="ARBA" id="ARBA00023315"/>
    </source>
</evidence>
<evidence type="ECO:0000313" key="5">
    <source>
        <dbReference type="EMBL" id="HIU37392.1"/>
    </source>
</evidence>
<keyword evidence="2" id="KW-0808">Transferase</keyword>
<gene>
    <name evidence="5" type="ORF">IAC56_03855</name>
</gene>
<dbReference type="GO" id="GO:0006654">
    <property type="term" value="P:phosphatidic acid biosynthetic process"/>
    <property type="evidence" value="ECO:0007669"/>
    <property type="project" value="TreeGrafter"/>
</dbReference>
<protein>
    <submittedName>
        <fullName evidence="5">1-acyl-sn-glycerol-3-phosphate acyltransferase</fullName>
    </submittedName>
</protein>
<accession>A0A9D1LG38</accession>
<dbReference type="GO" id="GO:0003841">
    <property type="term" value="F:1-acylglycerol-3-phosphate O-acyltransferase activity"/>
    <property type="evidence" value="ECO:0007669"/>
    <property type="project" value="TreeGrafter"/>
</dbReference>
<feature type="domain" description="Phospholipid/glycerol acyltransferase" evidence="4">
    <location>
        <begin position="28"/>
        <end position="148"/>
    </location>
</feature>
<comment type="pathway">
    <text evidence="1">Lipid metabolism.</text>
</comment>
<evidence type="ECO:0000256" key="2">
    <source>
        <dbReference type="ARBA" id="ARBA00022679"/>
    </source>
</evidence>
<evidence type="ECO:0000256" key="1">
    <source>
        <dbReference type="ARBA" id="ARBA00005189"/>
    </source>
</evidence>